<accession>A0A6P5J8K7</accession>
<organism evidence="3 4">
    <name type="scientific">Phascolarctos cinereus</name>
    <name type="common">Koala</name>
    <dbReference type="NCBI Taxonomy" id="38626"/>
    <lineage>
        <taxon>Eukaryota</taxon>
        <taxon>Metazoa</taxon>
        <taxon>Chordata</taxon>
        <taxon>Craniata</taxon>
        <taxon>Vertebrata</taxon>
        <taxon>Euteleostomi</taxon>
        <taxon>Mammalia</taxon>
        <taxon>Metatheria</taxon>
        <taxon>Diprotodontia</taxon>
        <taxon>Phascolarctidae</taxon>
        <taxon>Phascolarctos</taxon>
    </lineage>
</organism>
<reference evidence="4" key="1">
    <citation type="submission" date="2025-08" db="UniProtKB">
        <authorList>
            <consortium name="RefSeq"/>
        </authorList>
    </citation>
    <scope>IDENTIFICATION</scope>
    <source>
        <tissue evidence="4">Spleen</tissue>
    </source>
</reference>
<evidence type="ECO:0000313" key="3">
    <source>
        <dbReference type="Proteomes" id="UP000515140"/>
    </source>
</evidence>
<keyword evidence="4" id="KW-0547">Nucleotide-binding</keyword>
<protein>
    <submittedName>
        <fullName evidence="4">DEAD-box ATP-dependent RNA helicase 29</fullName>
    </submittedName>
</protein>
<name>A0A6P5J8K7_PHACI</name>
<sequence length="271" mass="29497">MPWRHKGKAAVSGAQSDTEDEEQAYATPKGGQKVRRNEGSERTGRAEGGERSQRHVEAQRGERSTRVERSGGPIQAKGREKSARGEGGDGSLGARRKERPAPVGGRDRAAQAEGTEGPGRGQKSGRGGKAAGGGKSQRGGKPNEGQNPKGDEKAAGASSERHRSHGGQRAILVLSHRNPGKKGGKRQPSEDKINASLQRQIIPCRLVQKNLILLVFIFVSIILFIYWTFPDLTEEEKAKLKVPRNMEEIRALGELLLKYKDSFSVCKRHDL</sequence>
<keyword evidence="4" id="KW-0347">Helicase</keyword>
<keyword evidence="4" id="KW-0378">Hydrolase</keyword>
<gene>
    <name evidence="4" type="primary">LOC110199824</name>
</gene>
<feature type="transmembrane region" description="Helical" evidence="2">
    <location>
        <begin position="211"/>
        <end position="229"/>
    </location>
</feature>
<keyword evidence="2" id="KW-0812">Transmembrane</keyword>
<dbReference type="RefSeq" id="XP_020830465.1">
    <property type="nucleotide sequence ID" value="XM_020974806.1"/>
</dbReference>
<evidence type="ECO:0000256" key="1">
    <source>
        <dbReference type="SAM" id="MobiDB-lite"/>
    </source>
</evidence>
<dbReference type="GeneID" id="110199824"/>
<dbReference type="GO" id="GO:0004386">
    <property type="term" value="F:helicase activity"/>
    <property type="evidence" value="ECO:0007669"/>
    <property type="project" value="UniProtKB-KW"/>
</dbReference>
<proteinExistence type="predicted"/>
<evidence type="ECO:0000256" key="2">
    <source>
        <dbReference type="SAM" id="Phobius"/>
    </source>
</evidence>
<feature type="compositionally biased region" description="Basic and acidic residues" evidence="1">
    <location>
        <begin position="77"/>
        <end position="87"/>
    </location>
</feature>
<keyword evidence="4" id="KW-0067">ATP-binding</keyword>
<dbReference type="KEGG" id="pcw:110199824"/>
<feature type="compositionally biased region" description="Basic and acidic residues" evidence="1">
    <location>
        <begin position="35"/>
        <end position="69"/>
    </location>
</feature>
<feature type="compositionally biased region" description="Gly residues" evidence="1">
    <location>
        <begin position="116"/>
        <end position="137"/>
    </location>
</feature>
<keyword evidence="2" id="KW-1133">Transmembrane helix</keyword>
<keyword evidence="3" id="KW-1185">Reference proteome</keyword>
<feature type="region of interest" description="Disordered" evidence="1">
    <location>
        <begin position="1"/>
        <end position="192"/>
    </location>
</feature>
<dbReference type="AlphaFoldDB" id="A0A6P5J8K7"/>
<evidence type="ECO:0000313" key="4">
    <source>
        <dbReference type="RefSeq" id="XP_020830465.1"/>
    </source>
</evidence>
<dbReference type="InParanoid" id="A0A6P5J8K7"/>
<keyword evidence="2" id="KW-0472">Membrane</keyword>
<dbReference type="Proteomes" id="UP000515140">
    <property type="component" value="Unplaced"/>
</dbReference>